<dbReference type="AlphaFoldDB" id="A0AAN7I7C0"/>
<evidence type="ECO:0000313" key="1">
    <source>
        <dbReference type="EMBL" id="KAK4567380.1"/>
    </source>
</evidence>
<dbReference type="EMBL" id="JAXUIC010000010">
    <property type="protein sequence ID" value="KAK4567380.1"/>
    <property type="molecule type" value="Genomic_DNA"/>
</dbReference>
<evidence type="ECO:0008006" key="3">
    <source>
        <dbReference type="Google" id="ProtNLM"/>
    </source>
</evidence>
<sequence length="244" mass="28764">MNLKLLSWNVRRLNEVDKRLQVRNLLRSWKELTGLISWWDLPWCLGGDFNIISFPSERLGTASFSWAMYGFSDFISLHGLMDISMAGGLYTWSNSSLASRLDWFLYSPLLADHFTQFTQKRMSRVLSDHFPILLEGGSQQRGRIPFHFENMWLRVDNFVDKVKMWWASYLFQGTPSFILAKKLDLKKWNETEFGNVMFKKQDLWSKLNVLDAKEETHRLTVEEKLVQVNLRTDIEKLTLLEEIS</sequence>
<organism evidence="1 2">
    <name type="scientific">Quercus rubra</name>
    <name type="common">Northern red oak</name>
    <name type="synonym">Quercus borealis</name>
    <dbReference type="NCBI Taxonomy" id="3512"/>
    <lineage>
        <taxon>Eukaryota</taxon>
        <taxon>Viridiplantae</taxon>
        <taxon>Streptophyta</taxon>
        <taxon>Embryophyta</taxon>
        <taxon>Tracheophyta</taxon>
        <taxon>Spermatophyta</taxon>
        <taxon>Magnoliopsida</taxon>
        <taxon>eudicotyledons</taxon>
        <taxon>Gunneridae</taxon>
        <taxon>Pentapetalae</taxon>
        <taxon>rosids</taxon>
        <taxon>fabids</taxon>
        <taxon>Fagales</taxon>
        <taxon>Fagaceae</taxon>
        <taxon>Quercus</taxon>
    </lineage>
</organism>
<gene>
    <name evidence="1" type="ORF">RGQ29_003255</name>
</gene>
<evidence type="ECO:0000313" key="2">
    <source>
        <dbReference type="Proteomes" id="UP001324115"/>
    </source>
</evidence>
<proteinExistence type="predicted"/>
<dbReference type="InterPro" id="IPR036691">
    <property type="entry name" value="Endo/exonu/phosph_ase_sf"/>
</dbReference>
<dbReference type="PANTHER" id="PTHR33710">
    <property type="entry name" value="BNAC02G09200D PROTEIN"/>
    <property type="match status" value="1"/>
</dbReference>
<reference evidence="1 2" key="1">
    <citation type="journal article" date="2023" name="G3 (Bethesda)">
        <title>A haplotype-resolved chromosome-scale genome for Quercus rubra L. provides insights into the genetics of adaptive traits for red oak species.</title>
        <authorList>
            <person name="Kapoor B."/>
            <person name="Jenkins J."/>
            <person name="Schmutz J."/>
            <person name="Zhebentyayeva T."/>
            <person name="Kuelheim C."/>
            <person name="Coggeshall M."/>
            <person name="Heim C."/>
            <person name="Lasky J.R."/>
            <person name="Leites L."/>
            <person name="Islam-Faridi N."/>
            <person name="Romero-Severson J."/>
            <person name="DeLeo V.L."/>
            <person name="Lucas S.M."/>
            <person name="Lazic D."/>
            <person name="Gailing O."/>
            <person name="Carlson J."/>
            <person name="Staton M."/>
        </authorList>
    </citation>
    <scope>NUCLEOTIDE SEQUENCE [LARGE SCALE GENOMIC DNA]</scope>
    <source>
        <strain evidence="1">Pseudo-F2</strain>
    </source>
</reference>
<accession>A0AAN7I7C0</accession>
<dbReference type="Gene3D" id="3.60.10.10">
    <property type="entry name" value="Endonuclease/exonuclease/phosphatase"/>
    <property type="match status" value="1"/>
</dbReference>
<dbReference type="Proteomes" id="UP001324115">
    <property type="component" value="Unassembled WGS sequence"/>
</dbReference>
<name>A0AAN7I7C0_QUERU</name>
<dbReference type="SUPFAM" id="SSF56219">
    <property type="entry name" value="DNase I-like"/>
    <property type="match status" value="1"/>
</dbReference>
<protein>
    <recommendedName>
        <fullName evidence="3">Endonuclease/exonuclease/phosphatase domain-containing protein</fullName>
    </recommendedName>
</protein>
<dbReference type="PANTHER" id="PTHR33710:SF64">
    <property type="entry name" value="ENDONUCLEASE_EXONUCLEASE_PHOSPHATASE DOMAIN-CONTAINING PROTEIN"/>
    <property type="match status" value="1"/>
</dbReference>
<keyword evidence="2" id="KW-1185">Reference proteome</keyword>
<comment type="caution">
    <text evidence="1">The sequence shown here is derived from an EMBL/GenBank/DDBJ whole genome shotgun (WGS) entry which is preliminary data.</text>
</comment>